<keyword evidence="3" id="KW-0677">Repeat</keyword>
<comment type="subcellular location">
    <subcellularLocation>
        <location evidence="1">Membrane</location>
    </subcellularLocation>
</comment>
<sequence length="1017" mass="104665">TSNSDYSASQTSVTVGEVFSAKAVDDVLADNGEQFRVSLSSGTYSNAANYERVDYSNASITTTILDSDVAPSVGGALIRVSEEGLSGGLADNIGASDSTDLATVTGKIAITGNGTVALSAEIDLATLPTGVNALKSGGYAVEWSYGLNHAVVEGRANGVVVITLTLNGGSTVVNAAGSNAPATLDYEVSLKGAIDHPSAAAEDMLSFTAGVTLTDGGNTVKGNIQIAIEDDAPVAVADANAVGFGQSVSGNLLANDLGGADGGKTMVSVTFDGVSKSFSDGVTQLVFDTPDGKLTVGQNGQYTYQSELTATSNAAGADLAGWRANVGLYGFTDATWETGSGKLALAELDPAAAALVSFKIANNDGKAGVGVGGGGNNSLGGGEHLVVDLKEGVFSASLGIAQFNANQAQYAHWSAYDSTGALVGQGQFESGISNGTDYELAIQTQTAFQYIVFSWDRTSDGFVVSDVKYDRSPANYEESFSYQMKDADGDTSSASLQVKVQGNVLVVGENVADSSSQTTDHRFDSSLNAPDGALDGAAGNDVLVGDVGGKATIVQPGENYSIALVCDMSYSMVENNDGPNGKDVDRVLLLQNAVTNFVNSLLPFNGHINVGLIAFGSTATLEIGVNDLSAVNKQALIDKITSLSASMNGLYTNYEGAITTTKTWLADQASKGYGSYKKMVYLLTDGSPTAYNADGNGDGDGNTDWREIAPALSAVNDWMQPGSDVQLHAIGIGSGIDMNILRYFDNSTLQSGTVTTYVEGGSVTDNYGQPILITDATQLTAALSGGATTTTISTVGSDELNGGAGKDVIFGDSVYADGSNGGWSQFVANNPSMTAEQLRAELYNNHARYGADGSVGGNDVLDGGAGDDVLYGQRGNDTLIGGDGNDTLIGGSGNDTLTGDLGIDTFKWNLGDVGTTANPARDVITDFGKNGEADVLDLKDLLQGESHTGSDAGNLGSYLDFNKVGNDTVIDVKADKTNMTQQIVLQNVDLTHNLQGQTLSETDIIKNLFAVGKLHTD</sequence>
<dbReference type="Proteomes" id="UP001221566">
    <property type="component" value="Unassembled WGS sequence"/>
</dbReference>
<dbReference type="Gene3D" id="2.150.10.10">
    <property type="entry name" value="Serralysin-like metalloprotease, C-terminal"/>
    <property type="match status" value="1"/>
</dbReference>
<reference evidence="7 8" key="1">
    <citation type="submission" date="2023-01" db="EMBL/GenBank/DDBJ databases">
        <title>Novel species of the genus Vogesella isolated from rivers.</title>
        <authorList>
            <person name="Lu H."/>
        </authorList>
    </citation>
    <scope>NUCLEOTIDE SEQUENCE [LARGE SCALE GENOMIC DNA]</scope>
    <source>
        <strain evidence="7 8">SH7W</strain>
    </source>
</reference>
<dbReference type="InterPro" id="IPR002035">
    <property type="entry name" value="VWF_A"/>
</dbReference>
<comment type="caution">
    <text evidence="7">The sequence shown here is derived from an EMBL/GenBank/DDBJ whole genome shotgun (WGS) entry which is preliminary data.</text>
</comment>
<keyword evidence="8" id="KW-1185">Reference proteome</keyword>
<evidence type="ECO:0000259" key="6">
    <source>
        <dbReference type="PROSITE" id="PS50234"/>
    </source>
</evidence>
<keyword evidence="2" id="KW-0800">Toxin</keyword>
<dbReference type="InterPro" id="IPR019960">
    <property type="entry name" value="T1SS_VCA0849"/>
</dbReference>
<evidence type="ECO:0000256" key="2">
    <source>
        <dbReference type="ARBA" id="ARBA00022656"/>
    </source>
</evidence>
<dbReference type="PRINTS" id="PR00313">
    <property type="entry name" value="CABNDNGRPT"/>
</dbReference>
<dbReference type="SMART" id="SM00327">
    <property type="entry name" value="VWA"/>
    <property type="match status" value="1"/>
</dbReference>
<accession>A0ABT5I6B1</accession>
<dbReference type="PRINTS" id="PR01488">
    <property type="entry name" value="RTXTOXINA"/>
</dbReference>
<dbReference type="InterPro" id="IPR018511">
    <property type="entry name" value="Hemolysin-typ_Ca-bd_CS"/>
</dbReference>
<dbReference type="InterPro" id="IPR001343">
    <property type="entry name" value="Hemolysn_Ca-bd"/>
</dbReference>
<dbReference type="Pfam" id="PF00353">
    <property type="entry name" value="HemolysinCabind"/>
    <property type="match status" value="2"/>
</dbReference>
<feature type="domain" description="VWFA" evidence="6">
    <location>
        <begin position="561"/>
        <end position="771"/>
    </location>
</feature>
<dbReference type="PROSITE" id="PS00330">
    <property type="entry name" value="HEMOLYSIN_CALCIUM"/>
    <property type="match status" value="2"/>
</dbReference>
<dbReference type="InterPro" id="IPR036465">
    <property type="entry name" value="vWFA_dom_sf"/>
</dbReference>
<gene>
    <name evidence="7" type="ORF">PQU93_13105</name>
</gene>
<dbReference type="SUPFAM" id="SSF51120">
    <property type="entry name" value="beta-Roll"/>
    <property type="match status" value="1"/>
</dbReference>
<evidence type="ECO:0000313" key="8">
    <source>
        <dbReference type="Proteomes" id="UP001221566"/>
    </source>
</evidence>
<dbReference type="Gene3D" id="3.40.50.410">
    <property type="entry name" value="von Willebrand factor, type A domain"/>
    <property type="match status" value="1"/>
</dbReference>
<dbReference type="SUPFAM" id="SSF53300">
    <property type="entry name" value="vWA-like"/>
    <property type="match status" value="1"/>
</dbReference>
<keyword evidence="5" id="KW-0472">Membrane</keyword>
<dbReference type="CDD" id="cd00198">
    <property type="entry name" value="vWFA"/>
    <property type="match status" value="1"/>
</dbReference>
<keyword evidence="4" id="KW-0843">Virulence</keyword>
<dbReference type="InterPro" id="IPR040853">
    <property type="entry name" value="RapA2_cadherin-like"/>
</dbReference>
<dbReference type="InterPro" id="IPR003995">
    <property type="entry name" value="RTX_toxin_determinant-A"/>
</dbReference>
<feature type="non-terminal residue" evidence="7">
    <location>
        <position position="1"/>
    </location>
</feature>
<evidence type="ECO:0000256" key="3">
    <source>
        <dbReference type="ARBA" id="ARBA00022737"/>
    </source>
</evidence>
<evidence type="ECO:0000256" key="1">
    <source>
        <dbReference type="ARBA" id="ARBA00004370"/>
    </source>
</evidence>
<dbReference type="Pfam" id="PF17803">
    <property type="entry name" value="Cadherin_4"/>
    <property type="match status" value="1"/>
</dbReference>
<dbReference type="NCBIfam" id="TIGR03661">
    <property type="entry name" value="T1SS_VCA0849"/>
    <property type="match status" value="1"/>
</dbReference>
<dbReference type="InterPro" id="IPR011049">
    <property type="entry name" value="Serralysin-like_metalloprot_C"/>
</dbReference>
<dbReference type="Pfam" id="PF00092">
    <property type="entry name" value="VWA"/>
    <property type="match status" value="1"/>
</dbReference>
<evidence type="ECO:0000256" key="5">
    <source>
        <dbReference type="ARBA" id="ARBA00023136"/>
    </source>
</evidence>
<dbReference type="PROSITE" id="PS50234">
    <property type="entry name" value="VWFA"/>
    <property type="match status" value="1"/>
</dbReference>
<proteinExistence type="predicted"/>
<organism evidence="7 8">
    <name type="scientific">Vogesella indigofera</name>
    <name type="common">Pseudomonas indigofera</name>
    <dbReference type="NCBI Taxonomy" id="45465"/>
    <lineage>
        <taxon>Bacteria</taxon>
        <taxon>Pseudomonadati</taxon>
        <taxon>Pseudomonadota</taxon>
        <taxon>Betaproteobacteria</taxon>
        <taxon>Neisseriales</taxon>
        <taxon>Chromobacteriaceae</taxon>
        <taxon>Vogesella</taxon>
    </lineage>
</organism>
<dbReference type="RefSeq" id="WP_272803617.1">
    <property type="nucleotide sequence ID" value="NZ_JAQQKY010000008.1"/>
</dbReference>
<dbReference type="EMBL" id="JAQQKY010000008">
    <property type="protein sequence ID" value="MDC7691712.1"/>
    <property type="molecule type" value="Genomic_DNA"/>
</dbReference>
<evidence type="ECO:0000256" key="4">
    <source>
        <dbReference type="ARBA" id="ARBA00023026"/>
    </source>
</evidence>
<evidence type="ECO:0000313" key="7">
    <source>
        <dbReference type="EMBL" id="MDC7691712.1"/>
    </source>
</evidence>
<protein>
    <submittedName>
        <fullName evidence="7">Type I secretion C-terminal target domain-containing protein</fullName>
    </submittedName>
</protein>
<name>A0ABT5I6B1_VOGIN</name>